<protein>
    <submittedName>
        <fullName evidence="4">Uncharacterized protein</fullName>
    </submittedName>
</protein>
<dbReference type="GO" id="GO:0032434">
    <property type="term" value="P:regulation of proteasomal ubiquitin-dependent protein catabolic process"/>
    <property type="evidence" value="ECO:0007669"/>
    <property type="project" value="TreeGrafter"/>
</dbReference>
<evidence type="ECO:0000259" key="2">
    <source>
        <dbReference type="Pfam" id="PF23659"/>
    </source>
</evidence>
<dbReference type="InterPro" id="IPR056580">
    <property type="entry name" value="Ufl1_dom"/>
</dbReference>
<organism evidence="4 5">
    <name type="scientific">Parelaphostrongylus tenuis</name>
    <name type="common">Meningeal worm</name>
    <dbReference type="NCBI Taxonomy" id="148309"/>
    <lineage>
        <taxon>Eukaryota</taxon>
        <taxon>Metazoa</taxon>
        <taxon>Ecdysozoa</taxon>
        <taxon>Nematoda</taxon>
        <taxon>Chromadorea</taxon>
        <taxon>Rhabditida</taxon>
        <taxon>Rhabditina</taxon>
        <taxon>Rhabditomorpha</taxon>
        <taxon>Strongyloidea</taxon>
        <taxon>Metastrongylidae</taxon>
        <taxon>Parelaphostrongylus</taxon>
    </lineage>
</organism>
<keyword evidence="5" id="KW-1185">Reference proteome</keyword>
<evidence type="ECO:0000313" key="5">
    <source>
        <dbReference type="Proteomes" id="UP001196413"/>
    </source>
</evidence>
<feature type="domain" description="E3 UFM1-protein ligase-like C-terminal" evidence="3">
    <location>
        <begin position="276"/>
        <end position="359"/>
    </location>
</feature>
<comment type="caution">
    <text evidence="4">The sequence shown here is derived from an EMBL/GenBank/DDBJ whole genome shotgun (WGS) entry which is preliminary data.</text>
</comment>
<dbReference type="Proteomes" id="UP001196413">
    <property type="component" value="Unassembled WGS sequence"/>
</dbReference>
<dbReference type="Pfam" id="PF25041">
    <property type="entry name" value="UFL1_C"/>
    <property type="match status" value="1"/>
</dbReference>
<evidence type="ECO:0000256" key="1">
    <source>
        <dbReference type="SAM" id="MobiDB-lite"/>
    </source>
</evidence>
<accession>A0AAD5QRK4</accession>
<dbReference type="Pfam" id="PF23659">
    <property type="entry name" value="UFL1"/>
    <property type="match status" value="1"/>
</dbReference>
<dbReference type="GO" id="GO:0034976">
    <property type="term" value="P:response to endoplasmic reticulum stress"/>
    <property type="evidence" value="ECO:0007669"/>
    <property type="project" value="TreeGrafter"/>
</dbReference>
<evidence type="ECO:0000259" key="3">
    <source>
        <dbReference type="Pfam" id="PF25041"/>
    </source>
</evidence>
<feature type="region of interest" description="Disordered" evidence="1">
    <location>
        <begin position="98"/>
        <end position="135"/>
    </location>
</feature>
<proteinExistence type="predicted"/>
<feature type="domain" description="E3 UFM1-protein ligase 1-like" evidence="2">
    <location>
        <begin position="153"/>
        <end position="266"/>
    </location>
</feature>
<dbReference type="EMBL" id="JAHQIW010002792">
    <property type="protein sequence ID" value="KAJ1356366.1"/>
    <property type="molecule type" value="Genomic_DNA"/>
</dbReference>
<dbReference type="PANTHER" id="PTHR31057:SF0">
    <property type="entry name" value="E3 UFM1-PROTEIN LIGASE 1"/>
    <property type="match status" value="1"/>
</dbReference>
<gene>
    <name evidence="4" type="ORF">KIN20_014068</name>
</gene>
<sequence length="374" mass="41314">MEGCVTAEAVRESDVCDVKSALQSFTVPFDDEDFLVISEKISSLQKDLHSAGSYVFSDRMVTRAIERLDDRIDSWAREQMAILEQERKGSQFQRKKVEVDDDWVDSRKGGGKKKGGRGTGGKPNKSAGPTREETAVAVNVPSETLTEWLTNAKLQQKTQSLYSSICLFESSISSFPDALRGDLSQFTLRTVGTEFANLVLSYASGTENTSLLKEKKRDELITSLPKELRDGIGAVFSSLRGTDLDAFHSAVFDLSSPMALSFVLKQPDAKARAEVLDKYVAELREQVLSQSEPAATLLSCVLFLLAKHEKPVTASGRFVAQLVSQLEGVVDESTFDLLVSCQRLVVQCLKYKDDEVAKDMLMSDIEKLKQKITA</sequence>
<dbReference type="GO" id="GO:1990592">
    <property type="term" value="P:protein K69-linked ufmylation"/>
    <property type="evidence" value="ECO:0007669"/>
    <property type="project" value="TreeGrafter"/>
</dbReference>
<name>A0AAD5QRK4_PARTN</name>
<dbReference type="GO" id="GO:0005789">
    <property type="term" value="C:endoplasmic reticulum membrane"/>
    <property type="evidence" value="ECO:0007669"/>
    <property type="project" value="TreeGrafter"/>
</dbReference>
<dbReference type="GO" id="GO:0061666">
    <property type="term" value="F:UFM1 ligase activity"/>
    <property type="evidence" value="ECO:0007669"/>
    <property type="project" value="InterPro"/>
</dbReference>
<reference evidence="4" key="1">
    <citation type="submission" date="2021-06" db="EMBL/GenBank/DDBJ databases">
        <title>Parelaphostrongylus tenuis whole genome reference sequence.</title>
        <authorList>
            <person name="Garwood T.J."/>
            <person name="Larsen P.A."/>
            <person name="Fountain-Jones N.M."/>
            <person name="Garbe J.R."/>
            <person name="Macchietto M.G."/>
            <person name="Kania S.A."/>
            <person name="Gerhold R.W."/>
            <person name="Richards J.E."/>
            <person name="Wolf T.M."/>
        </authorList>
    </citation>
    <scope>NUCLEOTIDE SEQUENCE</scope>
    <source>
        <strain evidence="4">MNPRO001-30</strain>
        <tissue evidence="4">Meninges</tissue>
    </source>
</reference>
<dbReference type="PANTHER" id="PTHR31057">
    <property type="entry name" value="E3 UFM1-PROTEIN LIGASE 1"/>
    <property type="match status" value="1"/>
</dbReference>
<dbReference type="InterPro" id="IPR018611">
    <property type="entry name" value="Ufl1"/>
</dbReference>
<dbReference type="AlphaFoldDB" id="A0AAD5QRK4"/>
<evidence type="ECO:0000313" key="4">
    <source>
        <dbReference type="EMBL" id="KAJ1356366.1"/>
    </source>
</evidence>
<dbReference type="InterPro" id="IPR056761">
    <property type="entry name" value="Ufl1-like_C"/>
</dbReference>